<proteinExistence type="predicted"/>
<keyword evidence="2" id="KW-1185">Reference proteome</keyword>
<evidence type="ECO:0000313" key="1">
    <source>
        <dbReference type="EMBL" id="EHL00655.1"/>
    </source>
</evidence>
<dbReference type="HOGENOM" id="CLU_1970788_0_0_1"/>
<reference evidence="1 2" key="1">
    <citation type="journal article" date="2012" name="Eukaryot. Cell">
        <title>Genome sequence of the fungus Glarea lozoyensis: the first genome sequence of a species from the Helotiaceae family.</title>
        <authorList>
            <person name="Youssar L."/>
            <person name="Gruening B.A."/>
            <person name="Erxleben A."/>
            <person name="Guenther S."/>
            <person name="Huettel W."/>
        </authorList>
    </citation>
    <scope>NUCLEOTIDE SEQUENCE [LARGE SCALE GENOMIC DNA]</scope>
    <source>
        <strain evidence="2">ATCC 74030 / MF5533</strain>
    </source>
</reference>
<dbReference type="EMBL" id="AGUE01000076">
    <property type="protein sequence ID" value="EHL00655.1"/>
    <property type="molecule type" value="Genomic_DNA"/>
</dbReference>
<sequence>MIFPNYLANLPAYFLAEAQEEEVSSLLDVDETALSMAEVVEEVSTSSRGAGRYDVFIPNKGDGNGSAAADRARGREGLEAAIVGPSGTVNSEAVEGFRLGDGCGRGVSALLFDRVEDALGREELVIA</sequence>
<dbReference type="InParanoid" id="H0ELD6"/>
<comment type="caution">
    <text evidence="1">The sequence shown here is derived from an EMBL/GenBank/DDBJ whole genome shotgun (WGS) entry which is preliminary data.</text>
</comment>
<dbReference type="AlphaFoldDB" id="H0ELD6"/>
<dbReference type="Proteomes" id="UP000005446">
    <property type="component" value="Unassembled WGS sequence"/>
</dbReference>
<protein>
    <submittedName>
        <fullName evidence="1">Uncharacterized protein</fullName>
    </submittedName>
</protein>
<evidence type="ECO:0000313" key="2">
    <source>
        <dbReference type="Proteomes" id="UP000005446"/>
    </source>
</evidence>
<organism evidence="1 2">
    <name type="scientific">Glarea lozoyensis (strain ATCC 74030 / MF5533)</name>
    <dbReference type="NCBI Taxonomy" id="1104152"/>
    <lineage>
        <taxon>Eukaryota</taxon>
        <taxon>Fungi</taxon>
        <taxon>Dikarya</taxon>
        <taxon>Ascomycota</taxon>
        <taxon>Pezizomycotina</taxon>
        <taxon>Leotiomycetes</taxon>
        <taxon>Helotiales</taxon>
        <taxon>Helotiaceae</taxon>
        <taxon>Glarea</taxon>
    </lineage>
</organism>
<accession>H0ELD6</accession>
<gene>
    <name evidence="1" type="ORF">M7I_3399</name>
</gene>
<name>H0ELD6_GLAL7</name>